<evidence type="ECO:0000256" key="1">
    <source>
        <dbReference type="SAM" id="Phobius"/>
    </source>
</evidence>
<protein>
    <submittedName>
        <fullName evidence="3">CPBP family intramembrane metalloprotease</fullName>
    </submittedName>
</protein>
<proteinExistence type="predicted"/>
<keyword evidence="1" id="KW-0472">Membrane</keyword>
<dbReference type="Proteomes" id="UP000305836">
    <property type="component" value="Unassembled WGS sequence"/>
</dbReference>
<feature type="transmembrane region" description="Helical" evidence="1">
    <location>
        <begin position="64"/>
        <end position="84"/>
    </location>
</feature>
<keyword evidence="3" id="KW-0378">Hydrolase</keyword>
<dbReference type="EMBL" id="SZPZ01000007">
    <property type="protein sequence ID" value="TKK73223.1"/>
    <property type="molecule type" value="Genomic_DNA"/>
</dbReference>
<accession>A0A4V5UXK8</accession>
<sequence length="267" mass="29576">MNRTAKIDQAPSPAADRYASVGQYSKAQVLGAWAATAVPMGLLAWIGAPWLSHRLGGRDPLIEALLICFLIGLLWQLGLVLILVRREQKGLQWARVRDALWLRNLKDPKTGRIGGKLWWWTIPFVVVSAGLNALPGLTPVGPVPRDLPHTLELARGRLEHLFNGNWAIFALFVVVVFLAPLTEELFFRGLLLPRMRTAFGRGDIFVNGFLFGVYHLHQPWSAPSSVVDGIITQAYPARRFQSTWIGIITHTLPSFVIVGAVLPLVIS</sequence>
<dbReference type="Pfam" id="PF02517">
    <property type="entry name" value="Rce1-like"/>
    <property type="match status" value="1"/>
</dbReference>
<keyword evidence="1" id="KW-1133">Transmembrane helix</keyword>
<comment type="caution">
    <text evidence="3">The sequence shown here is derived from an EMBL/GenBank/DDBJ whole genome shotgun (WGS) entry which is preliminary data.</text>
</comment>
<feature type="transmembrane region" description="Helical" evidence="1">
    <location>
        <begin position="117"/>
        <end position="137"/>
    </location>
</feature>
<dbReference type="InterPro" id="IPR003675">
    <property type="entry name" value="Rce1/LyrA-like_dom"/>
</dbReference>
<organism evidence="3 4">
    <name type="scientific">Kribbella jiaozuonensis</name>
    <dbReference type="NCBI Taxonomy" id="2575441"/>
    <lineage>
        <taxon>Bacteria</taxon>
        <taxon>Bacillati</taxon>
        <taxon>Actinomycetota</taxon>
        <taxon>Actinomycetes</taxon>
        <taxon>Propionibacteriales</taxon>
        <taxon>Kribbellaceae</taxon>
        <taxon>Kribbella</taxon>
    </lineage>
</organism>
<keyword evidence="3" id="KW-0645">Protease</keyword>
<evidence type="ECO:0000313" key="4">
    <source>
        <dbReference type="Proteomes" id="UP000305836"/>
    </source>
</evidence>
<dbReference type="OrthoDB" id="3392646at2"/>
<dbReference type="GO" id="GO:0006508">
    <property type="term" value="P:proteolysis"/>
    <property type="evidence" value="ECO:0007669"/>
    <property type="project" value="UniProtKB-KW"/>
</dbReference>
<feature type="transmembrane region" description="Helical" evidence="1">
    <location>
        <begin position="30"/>
        <end position="52"/>
    </location>
</feature>
<reference evidence="3 4" key="1">
    <citation type="submission" date="2019-04" db="EMBL/GenBank/DDBJ databases">
        <title>Kribbella sp. NEAU-THZ 27 nov., a novel actinomycete isolated from soil.</title>
        <authorList>
            <person name="Duan L."/>
        </authorList>
    </citation>
    <scope>NUCLEOTIDE SEQUENCE [LARGE SCALE GENOMIC DNA]</scope>
    <source>
        <strain evidence="4">NEAU-THZ27</strain>
    </source>
</reference>
<gene>
    <name evidence="3" type="ORF">FDA38_38540</name>
</gene>
<keyword evidence="4" id="KW-1185">Reference proteome</keyword>
<dbReference type="GO" id="GO:0008237">
    <property type="term" value="F:metallopeptidase activity"/>
    <property type="evidence" value="ECO:0007669"/>
    <property type="project" value="UniProtKB-KW"/>
</dbReference>
<feature type="transmembrane region" description="Helical" evidence="1">
    <location>
        <begin position="166"/>
        <end position="186"/>
    </location>
</feature>
<keyword evidence="3" id="KW-0482">Metalloprotease</keyword>
<feature type="domain" description="CAAX prenyl protease 2/Lysostaphin resistance protein A-like" evidence="2">
    <location>
        <begin position="166"/>
        <end position="252"/>
    </location>
</feature>
<evidence type="ECO:0000313" key="3">
    <source>
        <dbReference type="EMBL" id="TKK73223.1"/>
    </source>
</evidence>
<dbReference type="RefSeq" id="WP_137259152.1">
    <property type="nucleotide sequence ID" value="NZ_JBHSPQ010000008.1"/>
</dbReference>
<dbReference type="GO" id="GO:0080120">
    <property type="term" value="P:CAAX-box protein maturation"/>
    <property type="evidence" value="ECO:0007669"/>
    <property type="project" value="UniProtKB-ARBA"/>
</dbReference>
<evidence type="ECO:0000259" key="2">
    <source>
        <dbReference type="Pfam" id="PF02517"/>
    </source>
</evidence>
<dbReference type="GO" id="GO:0004175">
    <property type="term" value="F:endopeptidase activity"/>
    <property type="evidence" value="ECO:0007669"/>
    <property type="project" value="UniProtKB-ARBA"/>
</dbReference>
<dbReference type="AlphaFoldDB" id="A0A4V5UXK8"/>
<feature type="transmembrane region" description="Helical" evidence="1">
    <location>
        <begin position="244"/>
        <end position="266"/>
    </location>
</feature>
<name>A0A4V5UXK8_9ACTN</name>
<keyword evidence="1" id="KW-0812">Transmembrane</keyword>